<protein>
    <recommendedName>
        <fullName evidence="4">Secreted protein</fullName>
    </recommendedName>
</protein>
<dbReference type="OrthoDB" id="3245799at2"/>
<dbReference type="Proteomes" id="UP000292274">
    <property type="component" value="Unassembled WGS sequence"/>
</dbReference>
<feature type="region of interest" description="Disordered" evidence="1">
    <location>
        <begin position="361"/>
        <end position="381"/>
    </location>
</feature>
<evidence type="ECO:0008006" key="4">
    <source>
        <dbReference type="Google" id="ProtNLM"/>
    </source>
</evidence>
<evidence type="ECO:0000313" key="3">
    <source>
        <dbReference type="Proteomes" id="UP000292274"/>
    </source>
</evidence>
<sequence>MFDLVSKGHADVIAAALVGLSEQRRREIAGELTVWFKRRDRDTWWNDGTGTALAVLVVGCLPTAAQAAAILGRDSIALAGRRAAELVRGVAQERGVDWLVDLAYRMAARFSQQSWTDRWQFVAALLRAEGAAPPTDDRSVQLWLNALQIPDRYHRGRPVPVVELLRGDPFLPVMLPRLFEVDGIGSQMMFAVVYRNWENRERHALLTALVRLTGEQLVDRALLIDGAIGRLLRGDRPGALRAFTTLLDLLQPSAAEVTARRGDYLRLLTDAPAPVATLAQKALRELPDLPVESLLDTSRQVLGRPEKTLVRAQLAWLDRLARQHRDRAAEIAEVIAVAAEHPAIEVRDRAGVLAARHGLDQPRPAPAVVEPRGDDLPAPTPPAPALPPITDVDELTEEVAALLGNPSPGVGLERILDGVVRLAARDGSGVADALGPVVERRHWSWSDDDADDPRCLCGLVVGVFRTAAERHPRRLSRWEALLATVRRFDPARPGPEPVSDDPRVPGPHRLMRARLAEIGLRLGDPGLPGLLATPTSTNGSLDPFVLVDRVAALGDQRPWTWDLHQALLRLPTGGDEAAAGKAAALGTPTGDRIAAWLREGGLPQPVMRASLIGRRSRRSDFDWEYLQMPAQRILVELRPPDGYQDRFGLLTADPAPLAVDYCDCARIWPSLLPGHRGVTAAYLLPMVASTADRDGSDGTAVLPLLAEATGPGGIALDLAVAYGLGARHAADRIATLDALLSLAASGQFDPAGTGEQLGQLAAGQLVKLSRVVEPLRDAAQAGAPLTVWRLLAAALPALLGAPATLRGLPDLLTLATGTATASGVRIEVPGLAEVAGRGGSSRLVTEARRLHGALRTG</sequence>
<dbReference type="AlphaFoldDB" id="A0A4R0GS14"/>
<evidence type="ECO:0000313" key="2">
    <source>
        <dbReference type="EMBL" id="TCC00655.1"/>
    </source>
</evidence>
<organism evidence="2 3">
    <name type="scientific">Micromonospora zingiberis</name>
    <dbReference type="NCBI Taxonomy" id="2053011"/>
    <lineage>
        <taxon>Bacteria</taxon>
        <taxon>Bacillati</taxon>
        <taxon>Actinomycetota</taxon>
        <taxon>Actinomycetes</taxon>
        <taxon>Micromonosporales</taxon>
        <taxon>Micromonosporaceae</taxon>
        <taxon>Micromonospora</taxon>
    </lineage>
</organism>
<accession>A0A4R0GS14</accession>
<name>A0A4R0GS14_9ACTN</name>
<comment type="caution">
    <text evidence="2">The sequence shown here is derived from an EMBL/GenBank/DDBJ whole genome shotgun (WGS) entry which is preliminary data.</text>
</comment>
<gene>
    <name evidence="2" type="ORF">E0H26_00225</name>
</gene>
<evidence type="ECO:0000256" key="1">
    <source>
        <dbReference type="SAM" id="MobiDB-lite"/>
    </source>
</evidence>
<proteinExistence type="predicted"/>
<reference evidence="2 3" key="1">
    <citation type="submission" date="2019-02" db="EMBL/GenBank/DDBJ databases">
        <title>Jishengella sp. nov., isolated from a root of Zingiber montanum.</title>
        <authorList>
            <person name="Kuncharoen N."/>
            <person name="Kudo T."/>
            <person name="Masahiro Y."/>
            <person name="Ohkuma M."/>
            <person name="Tanasupawat S."/>
        </authorList>
    </citation>
    <scope>NUCLEOTIDE SEQUENCE [LARGE SCALE GENOMIC DNA]</scope>
    <source>
        <strain evidence="2 3">PLAI 1-1</strain>
    </source>
</reference>
<keyword evidence="3" id="KW-1185">Reference proteome</keyword>
<dbReference type="EMBL" id="SJJR01000001">
    <property type="protein sequence ID" value="TCC00655.1"/>
    <property type="molecule type" value="Genomic_DNA"/>
</dbReference>